<dbReference type="InterPro" id="IPR024571">
    <property type="entry name" value="ERAP1-like_C_dom"/>
</dbReference>
<dbReference type="FunFam" id="1.10.390.10:FF:000006">
    <property type="entry name" value="Puromycin-sensitive aminopeptidase"/>
    <property type="match status" value="1"/>
</dbReference>
<keyword evidence="5" id="KW-0812">Transmembrane</keyword>
<keyword evidence="3 20" id="KW-0031">Aminopeptidase</keyword>
<keyword evidence="4" id="KW-0645">Protease</keyword>
<evidence type="ECO:0000313" key="20">
    <source>
        <dbReference type="EMBL" id="KAA0724569.1"/>
    </source>
</evidence>
<keyword evidence="9" id="KW-0735">Signal-anchor</keyword>
<organism evidence="20 21">
    <name type="scientific">Triplophysa tibetana</name>
    <dbReference type="NCBI Taxonomy" id="1572043"/>
    <lineage>
        <taxon>Eukaryota</taxon>
        <taxon>Metazoa</taxon>
        <taxon>Chordata</taxon>
        <taxon>Craniata</taxon>
        <taxon>Vertebrata</taxon>
        <taxon>Euteleostomi</taxon>
        <taxon>Actinopterygii</taxon>
        <taxon>Neopterygii</taxon>
        <taxon>Teleostei</taxon>
        <taxon>Ostariophysi</taxon>
        <taxon>Cypriniformes</taxon>
        <taxon>Nemacheilidae</taxon>
        <taxon>Triplophysa</taxon>
    </lineage>
</organism>
<dbReference type="InterPro" id="IPR027268">
    <property type="entry name" value="Peptidase_M4/M1_CTD_sf"/>
</dbReference>
<proteinExistence type="inferred from homology"/>
<feature type="binding site" evidence="15">
    <location>
        <position position="362"/>
    </location>
    <ligand>
        <name>Zn(2+)</name>
        <dbReference type="ChEBI" id="CHEBI:29105"/>
        <note>catalytic</note>
    </ligand>
</feature>
<comment type="subcellular location">
    <subcellularLocation>
        <location evidence="1">Membrane</location>
        <topology evidence="1">Single-pass type II membrane protein</topology>
    </subcellularLocation>
</comment>
<evidence type="ECO:0000256" key="4">
    <source>
        <dbReference type="ARBA" id="ARBA00022670"/>
    </source>
</evidence>
<feature type="active site" description="Proton acceptor" evidence="14">
    <location>
        <position position="359"/>
    </location>
</feature>
<protein>
    <submittedName>
        <fullName evidence="20">Aminopeptidase N</fullName>
    </submittedName>
</protein>
<gene>
    <name evidence="20" type="ORF">E1301_Tti003837</name>
</gene>
<dbReference type="PANTHER" id="PTHR11533">
    <property type="entry name" value="PROTEASE M1 ZINC METALLOPROTEASE"/>
    <property type="match status" value="1"/>
</dbReference>
<dbReference type="FunFam" id="2.60.40.1730:FF:000001">
    <property type="entry name" value="Leucyl-cystinyl aminopeptidase"/>
    <property type="match status" value="1"/>
</dbReference>
<evidence type="ECO:0000259" key="18">
    <source>
        <dbReference type="Pfam" id="PF11838"/>
    </source>
</evidence>
<evidence type="ECO:0000256" key="1">
    <source>
        <dbReference type="ARBA" id="ARBA00004606"/>
    </source>
</evidence>
<keyword evidence="11" id="KW-0482">Metalloprotease</keyword>
<evidence type="ECO:0000256" key="11">
    <source>
        <dbReference type="ARBA" id="ARBA00023049"/>
    </source>
</evidence>
<dbReference type="GO" id="GO:0005737">
    <property type="term" value="C:cytoplasm"/>
    <property type="evidence" value="ECO:0007669"/>
    <property type="project" value="TreeGrafter"/>
</dbReference>
<dbReference type="Pfam" id="PF01433">
    <property type="entry name" value="Peptidase_M1"/>
    <property type="match status" value="1"/>
</dbReference>
<dbReference type="GO" id="GO:0006508">
    <property type="term" value="P:proteolysis"/>
    <property type="evidence" value="ECO:0007669"/>
    <property type="project" value="UniProtKB-KW"/>
</dbReference>
<dbReference type="EMBL" id="SOYY01000002">
    <property type="protein sequence ID" value="KAA0724569.1"/>
    <property type="molecule type" value="Genomic_DNA"/>
</dbReference>
<evidence type="ECO:0000256" key="8">
    <source>
        <dbReference type="ARBA" id="ARBA00022833"/>
    </source>
</evidence>
<dbReference type="GO" id="GO:0005615">
    <property type="term" value="C:extracellular space"/>
    <property type="evidence" value="ECO:0007669"/>
    <property type="project" value="TreeGrafter"/>
</dbReference>
<dbReference type="Gene3D" id="2.60.40.1730">
    <property type="entry name" value="tricorn interacting facor f3 domain"/>
    <property type="match status" value="1"/>
</dbReference>
<dbReference type="GO" id="GO:0043171">
    <property type="term" value="P:peptide catabolic process"/>
    <property type="evidence" value="ECO:0007669"/>
    <property type="project" value="TreeGrafter"/>
</dbReference>
<keyword evidence="13" id="KW-0325">Glycoprotein</keyword>
<evidence type="ECO:0000259" key="19">
    <source>
        <dbReference type="Pfam" id="PF17900"/>
    </source>
</evidence>
<keyword evidence="21" id="KW-1185">Reference proteome</keyword>
<evidence type="ECO:0000259" key="17">
    <source>
        <dbReference type="Pfam" id="PF01433"/>
    </source>
</evidence>
<keyword evidence="6 15" id="KW-0479">Metal-binding</keyword>
<reference evidence="20 21" key="1">
    <citation type="journal article" date="2019" name="Mol. Ecol. Resour.">
        <title>Chromosome-level genome assembly of Triplophysa tibetana, a fish adapted to the harsh high-altitude environment of the Tibetan Plateau.</title>
        <authorList>
            <person name="Yang X."/>
            <person name="Liu H."/>
            <person name="Ma Z."/>
            <person name="Zou Y."/>
            <person name="Zou M."/>
            <person name="Mao Y."/>
            <person name="Li X."/>
            <person name="Wang H."/>
            <person name="Chen T."/>
            <person name="Wang W."/>
            <person name="Yang R."/>
        </authorList>
    </citation>
    <scope>NUCLEOTIDE SEQUENCE [LARGE SCALE GENOMIC DNA]</scope>
    <source>
        <strain evidence="20">TTIB1903HZAU</strain>
        <tissue evidence="20">Muscle</tissue>
    </source>
</reference>
<dbReference type="GO" id="GO:0008270">
    <property type="term" value="F:zinc ion binding"/>
    <property type="evidence" value="ECO:0007669"/>
    <property type="project" value="InterPro"/>
</dbReference>
<evidence type="ECO:0000256" key="15">
    <source>
        <dbReference type="PIRSR" id="PIRSR634016-3"/>
    </source>
</evidence>
<comment type="cofactor">
    <cofactor evidence="15">
        <name>Zn(2+)</name>
        <dbReference type="ChEBI" id="CHEBI:29105"/>
    </cofactor>
    <text evidence="15">Binds 1 zinc ion per subunit.</text>
</comment>
<dbReference type="Gene3D" id="1.25.50.20">
    <property type="match status" value="2"/>
</dbReference>
<comment type="similarity">
    <text evidence="2">Belongs to the peptidase M1 family.</text>
</comment>
<dbReference type="GO" id="GO:0042277">
    <property type="term" value="F:peptide binding"/>
    <property type="evidence" value="ECO:0007669"/>
    <property type="project" value="TreeGrafter"/>
</dbReference>
<dbReference type="Gene3D" id="1.10.390.10">
    <property type="entry name" value="Neutral Protease Domain 2"/>
    <property type="match status" value="1"/>
</dbReference>
<dbReference type="PRINTS" id="PR00756">
    <property type="entry name" value="ALADIPTASE"/>
</dbReference>
<dbReference type="InterPro" id="IPR014782">
    <property type="entry name" value="Peptidase_M1_dom"/>
</dbReference>
<dbReference type="AlphaFoldDB" id="A0A5A9PV78"/>
<keyword evidence="12" id="KW-0472">Membrane</keyword>
<feature type="binding site" evidence="15">
    <location>
        <position position="381"/>
    </location>
    <ligand>
        <name>Zn(2+)</name>
        <dbReference type="ChEBI" id="CHEBI:29105"/>
        <note>catalytic</note>
    </ligand>
</feature>
<evidence type="ECO:0000256" key="12">
    <source>
        <dbReference type="ARBA" id="ARBA00023136"/>
    </source>
</evidence>
<keyword evidence="10" id="KW-1133">Transmembrane helix</keyword>
<dbReference type="GO" id="GO:0070006">
    <property type="term" value="F:metalloaminopeptidase activity"/>
    <property type="evidence" value="ECO:0007669"/>
    <property type="project" value="TreeGrafter"/>
</dbReference>
<evidence type="ECO:0000256" key="13">
    <source>
        <dbReference type="ARBA" id="ARBA00023180"/>
    </source>
</evidence>
<evidence type="ECO:0000256" key="16">
    <source>
        <dbReference type="PIRSR" id="PIRSR634016-4"/>
    </source>
</evidence>
<dbReference type="SUPFAM" id="SSF55486">
    <property type="entry name" value="Metalloproteases ('zincins'), catalytic domain"/>
    <property type="match status" value="1"/>
</dbReference>
<dbReference type="InterPro" id="IPR001930">
    <property type="entry name" value="Peptidase_M1"/>
</dbReference>
<feature type="domain" description="Aminopeptidase N-like N-terminal" evidence="19">
    <location>
        <begin position="53"/>
        <end position="251"/>
    </location>
</feature>
<keyword evidence="7" id="KW-0378">Hydrolase</keyword>
<keyword evidence="8 15" id="KW-0862">Zinc</keyword>
<evidence type="ECO:0000256" key="6">
    <source>
        <dbReference type="ARBA" id="ARBA00022723"/>
    </source>
</evidence>
<evidence type="ECO:0000313" key="21">
    <source>
        <dbReference type="Proteomes" id="UP000324632"/>
    </source>
</evidence>
<sequence>MTRIHFSPMCIGCTLLGVASVATIVGLWMAQLLPSTDPPAEPWDQYRLPDALVPDHYNITLWPRLQPNIDGLFVFTGKSSVVFKCTKETDLILIHSNKLNLTSEDGSLAKLSTLGNTAPPLIQKTWMQKTTQYLVIQLKGKLSVGEYYVLFTEFVGELADDLAGFYRSEYYENGEKKIVATTQMHPTHARKTFPCFDEPAMRAVFYMTLIHTRGTVALSNGMEIEKVDTTLDGQAVTVTTFEPTKKMSSYLLALVVSDYTNITSANDTLIRIWARDTAIADGHGDYALNKTGPILKFFERYYNVPYPLSKSDQIALPDFYFGAMENWGLVTYRETNLLYDPLISSNANKERTATIIAHELAHMWFGNLVTLRWWNEVWLNEGFASYVSYLGADFAEPSWNVKDLIILKDVHRVFAVDALASSHPLSSKEEDIVKPEQISEQFDAISYSKAVNKTGIALPLSVKGIMDRWVLQMGFPVITVDTGTAFYSEMKTAGNEWVLVNLNVTGYYRVNYDTVNWERLLNQLNDNHEVIPVINRAQIVDDAFNLARAKMVPVTLALRSTKYLFQEKEYMPWESALDNLDYFNLMFTQTDVYGLLQLLEFQSDHSEMGFGSATAALKQAIETTKANIRWVSENQREIRDWLVAETA</sequence>
<dbReference type="CDD" id="cd09601">
    <property type="entry name" value="M1_APN-Q_like"/>
    <property type="match status" value="1"/>
</dbReference>
<accession>A0A5A9PV78</accession>
<dbReference type="Pfam" id="PF17900">
    <property type="entry name" value="Peptidase_M1_N"/>
    <property type="match status" value="1"/>
</dbReference>
<evidence type="ECO:0000256" key="9">
    <source>
        <dbReference type="ARBA" id="ARBA00022968"/>
    </source>
</evidence>
<feature type="domain" description="ERAP1-like C-terminal" evidence="18">
    <location>
        <begin position="497"/>
        <end position="597"/>
    </location>
</feature>
<evidence type="ECO:0000256" key="14">
    <source>
        <dbReference type="PIRSR" id="PIRSR634016-1"/>
    </source>
</evidence>
<dbReference type="PANTHER" id="PTHR11533:SF271">
    <property type="entry name" value="AMINOPEPTIDASE"/>
    <property type="match status" value="1"/>
</dbReference>
<dbReference type="Pfam" id="PF11838">
    <property type="entry name" value="ERAP1_C"/>
    <property type="match status" value="1"/>
</dbReference>
<evidence type="ECO:0000256" key="7">
    <source>
        <dbReference type="ARBA" id="ARBA00022801"/>
    </source>
</evidence>
<dbReference type="InterPro" id="IPR050344">
    <property type="entry name" value="Peptidase_M1_aminopeptidases"/>
</dbReference>
<dbReference type="InterPro" id="IPR045357">
    <property type="entry name" value="Aminopeptidase_N-like_N"/>
</dbReference>
<dbReference type="GO" id="GO:0005886">
    <property type="term" value="C:plasma membrane"/>
    <property type="evidence" value="ECO:0007669"/>
    <property type="project" value="TreeGrafter"/>
</dbReference>
<feature type="site" description="Transition state stabilizer" evidence="16">
    <location>
        <position position="447"/>
    </location>
</feature>
<evidence type="ECO:0000256" key="5">
    <source>
        <dbReference type="ARBA" id="ARBA00022692"/>
    </source>
</evidence>
<evidence type="ECO:0000256" key="10">
    <source>
        <dbReference type="ARBA" id="ARBA00022989"/>
    </source>
</evidence>
<feature type="domain" description="Peptidase M1 membrane alanine aminopeptidase" evidence="17">
    <location>
        <begin position="286"/>
        <end position="451"/>
    </location>
</feature>
<evidence type="ECO:0000256" key="3">
    <source>
        <dbReference type="ARBA" id="ARBA00022438"/>
    </source>
</evidence>
<dbReference type="InterPro" id="IPR042097">
    <property type="entry name" value="Aminopeptidase_N-like_N_sf"/>
</dbReference>
<dbReference type="Proteomes" id="UP000324632">
    <property type="component" value="Chromosome 2"/>
</dbReference>
<evidence type="ECO:0000256" key="2">
    <source>
        <dbReference type="ARBA" id="ARBA00010136"/>
    </source>
</evidence>
<feature type="binding site" evidence="15">
    <location>
        <position position="358"/>
    </location>
    <ligand>
        <name>Zn(2+)</name>
        <dbReference type="ChEBI" id="CHEBI:29105"/>
        <note>catalytic</note>
    </ligand>
</feature>
<dbReference type="SUPFAM" id="SSF63737">
    <property type="entry name" value="Leukotriene A4 hydrolase N-terminal domain"/>
    <property type="match status" value="1"/>
</dbReference>
<name>A0A5A9PV78_9TELE</name>
<comment type="caution">
    <text evidence="20">The sequence shown here is derived from an EMBL/GenBank/DDBJ whole genome shotgun (WGS) entry which is preliminary data.</text>
</comment>
<dbReference type="InterPro" id="IPR034016">
    <property type="entry name" value="M1_APN-typ"/>
</dbReference>